<dbReference type="Proteomes" id="UP000591537">
    <property type="component" value="Unassembled WGS sequence"/>
</dbReference>
<dbReference type="EMBL" id="JACHGV010000016">
    <property type="protein sequence ID" value="MBB6081183.1"/>
    <property type="molecule type" value="Genomic_DNA"/>
</dbReference>
<dbReference type="SUPFAM" id="SSF140652">
    <property type="entry name" value="YozE-like"/>
    <property type="match status" value="1"/>
</dbReference>
<sequence length="79" mass="8910">MQGFRRWLAQYERTRTPPGDLARLAAGDPAWPDGPDRLQTYTDYMERAGASTAALQTLLDAWVQYAAHDKTATAHTPRY</sequence>
<proteinExistence type="predicted"/>
<evidence type="ECO:0000313" key="2">
    <source>
        <dbReference type="EMBL" id="MBB6081183.1"/>
    </source>
</evidence>
<feature type="domain" description="YozE SAM-like" evidence="1">
    <location>
        <begin position="4"/>
        <end position="66"/>
    </location>
</feature>
<reference evidence="2 3" key="1">
    <citation type="submission" date="2020-08" db="EMBL/GenBank/DDBJ databases">
        <title>Genomic Encyclopedia of Type Strains, Phase IV (KMG-IV): sequencing the most valuable type-strain genomes for metagenomic binning, comparative biology and taxonomic classification.</title>
        <authorList>
            <person name="Goeker M."/>
        </authorList>
    </citation>
    <scope>NUCLEOTIDE SEQUENCE [LARGE SCALE GENOMIC DNA]</scope>
    <source>
        <strain evidence="2 3">DSM 43350</strain>
    </source>
</reference>
<dbReference type="Gene3D" id="1.10.150.260">
    <property type="entry name" value="YozE SAM-like"/>
    <property type="match status" value="1"/>
</dbReference>
<name>A0A7W9WL83_9ACTN</name>
<dbReference type="AlphaFoldDB" id="A0A7W9WL83"/>
<evidence type="ECO:0000259" key="1">
    <source>
        <dbReference type="Pfam" id="PF06855"/>
    </source>
</evidence>
<dbReference type="InterPro" id="IPR023089">
    <property type="entry name" value="YozE_SAM-like"/>
</dbReference>
<gene>
    <name evidence="2" type="ORF">HNR57_007134</name>
</gene>
<dbReference type="RefSeq" id="WP_184566703.1">
    <property type="nucleotide sequence ID" value="NZ_BAAARS010000029.1"/>
</dbReference>
<dbReference type="Pfam" id="PF06855">
    <property type="entry name" value="YozE_SAM_like"/>
    <property type="match status" value="1"/>
</dbReference>
<accession>A0A7W9WL83</accession>
<evidence type="ECO:0000313" key="3">
    <source>
        <dbReference type="Proteomes" id="UP000591537"/>
    </source>
</evidence>
<comment type="caution">
    <text evidence="2">The sequence shown here is derived from an EMBL/GenBank/DDBJ whole genome shotgun (WGS) entry which is preliminary data.</text>
</comment>
<organism evidence="2 3">
    <name type="scientific">Streptomyces paradoxus</name>
    <dbReference type="NCBI Taxonomy" id="66375"/>
    <lineage>
        <taxon>Bacteria</taxon>
        <taxon>Bacillati</taxon>
        <taxon>Actinomycetota</taxon>
        <taxon>Actinomycetes</taxon>
        <taxon>Kitasatosporales</taxon>
        <taxon>Streptomycetaceae</taxon>
        <taxon>Streptomyces</taxon>
    </lineage>
</organism>
<dbReference type="InterPro" id="IPR036806">
    <property type="entry name" value="YozE_SAM-like_sf"/>
</dbReference>
<keyword evidence="3" id="KW-1185">Reference proteome</keyword>
<protein>
    <submittedName>
        <fullName evidence="2">Uncharacterized protein YozE (UPF0346 family)</fullName>
    </submittedName>
</protein>